<keyword evidence="1 6" id="KW-0436">Ligase</keyword>
<dbReference type="HAMAP" id="MF_01161">
    <property type="entry name" value="tRNA_Ile_lys_synt"/>
    <property type="match status" value="1"/>
</dbReference>
<dbReference type="AlphaFoldDB" id="A0A1M4THN0"/>
<dbReference type="GO" id="GO:0006400">
    <property type="term" value="P:tRNA modification"/>
    <property type="evidence" value="ECO:0007669"/>
    <property type="project" value="UniProtKB-UniRule"/>
</dbReference>
<keyword evidence="9" id="KW-1185">Reference proteome</keyword>
<dbReference type="PANTHER" id="PTHR43033:SF1">
    <property type="entry name" value="TRNA(ILE)-LYSIDINE SYNTHASE-RELATED"/>
    <property type="match status" value="1"/>
</dbReference>
<comment type="function">
    <text evidence="6">Ligates lysine onto the cytidine present at position 34 of the AUA codon-specific tRNA(Ile) that contains the anticodon CAU, in an ATP-dependent manner. Cytidine is converted to lysidine, thus changing the amino acid specificity of the tRNA from methionine to isoleucine.</text>
</comment>
<dbReference type="Proteomes" id="UP000184295">
    <property type="component" value="Unassembled WGS sequence"/>
</dbReference>
<evidence type="ECO:0000256" key="6">
    <source>
        <dbReference type="HAMAP-Rule" id="MF_01161"/>
    </source>
</evidence>
<dbReference type="EMBL" id="FQUL01000005">
    <property type="protein sequence ID" value="SHE43946.1"/>
    <property type="molecule type" value="Genomic_DNA"/>
</dbReference>
<name>A0A1M4THN0_9ACTN</name>
<feature type="domain" description="tRNA(Ile)-lysidine/2-thiocytidine synthase N-terminal" evidence="7">
    <location>
        <begin position="62"/>
        <end position="219"/>
    </location>
</feature>
<dbReference type="Pfam" id="PF01171">
    <property type="entry name" value="ATP_bind_3"/>
    <property type="match status" value="1"/>
</dbReference>
<keyword evidence="3 6" id="KW-0547">Nucleotide-binding</keyword>
<evidence type="ECO:0000259" key="7">
    <source>
        <dbReference type="Pfam" id="PF01171"/>
    </source>
</evidence>
<dbReference type="InterPro" id="IPR012795">
    <property type="entry name" value="tRNA_Ile_lys_synt_N"/>
</dbReference>
<evidence type="ECO:0000313" key="9">
    <source>
        <dbReference type="Proteomes" id="UP000184295"/>
    </source>
</evidence>
<gene>
    <name evidence="6" type="primary">tilS</name>
    <name evidence="8" type="ORF">SAMN02745225_00620</name>
</gene>
<organism evidence="8 9">
    <name type="scientific">Ferrithrix thermotolerans DSM 19514</name>
    <dbReference type="NCBI Taxonomy" id="1121881"/>
    <lineage>
        <taxon>Bacteria</taxon>
        <taxon>Bacillati</taxon>
        <taxon>Actinomycetota</taxon>
        <taxon>Acidimicrobiia</taxon>
        <taxon>Acidimicrobiales</taxon>
        <taxon>Acidimicrobiaceae</taxon>
        <taxon>Ferrithrix</taxon>
    </lineage>
</organism>
<protein>
    <recommendedName>
        <fullName evidence="6">tRNA(Ile)-lysidine synthase</fullName>
        <ecNumber evidence="6">6.3.4.19</ecNumber>
    </recommendedName>
    <alternativeName>
        <fullName evidence="6">tRNA(Ile)-2-lysyl-cytidine synthase</fullName>
    </alternativeName>
    <alternativeName>
        <fullName evidence="6">tRNA(Ile)-lysidine synthetase</fullName>
    </alternativeName>
</protein>
<dbReference type="CDD" id="cd01992">
    <property type="entry name" value="TilS_N"/>
    <property type="match status" value="1"/>
</dbReference>
<comment type="subcellular location">
    <subcellularLocation>
        <location evidence="6">Cytoplasm</location>
    </subcellularLocation>
</comment>
<comment type="catalytic activity">
    <reaction evidence="5 6">
        <text>cytidine(34) in tRNA(Ile2) + L-lysine + ATP = lysidine(34) in tRNA(Ile2) + AMP + diphosphate + H(+)</text>
        <dbReference type="Rhea" id="RHEA:43744"/>
        <dbReference type="Rhea" id="RHEA-COMP:10625"/>
        <dbReference type="Rhea" id="RHEA-COMP:10670"/>
        <dbReference type="ChEBI" id="CHEBI:15378"/>
        <dbReference type="ChEBI" id="CHEBI:30616"/>
        <dbReference type="ChEBI" id="CHEBI:32551"/>
        <dbReference type="ChEBI" id="CHEBI:33019"/>
        <dbReference type="ChEBI" id="CHEBI:82748"/>
        <dbReference type="ChEBI" id="CHEBI:83665"/>
        <dbReference type="ChEBI" id="CHEBI:456215"/>
        <dbReference type="EC" id="6.3.4.19"/>
    </reaction>
</comment>
<dbReference type="GO" id="GO:0032267">
    <property type="term" value="F:tRNA(Ile)-lysidine synthase activity"/>
    <property type="evidence" value="ECO:0007669"/>
    <property type="project" value="UniProtKB-EC"/>
</dbReference>
<evidence type="ECO:0000256" key="3">
    <source>
        <dbReference type="ARBA" id="ARBA00022741"/>
    </source>
</evidence>
<evidence type="ECO:0000256" key="1">
    <source>
        <dbReference type="ARBA" id="ARBA00022598"/>
    </source>
</evidence>
<evidence type="ECO:0000256" key="2">
    <source>
        <dbReference type="ARBA" id="ARBA00022694"/>
    </source>
</evidence>
<dbReference type="InterPro" id="IPR012094">
    <property type="entry name" value="tRNA_Ile_lys_synt"/>
</dbReference>
<sequence length="336" mass="37655">MERHLYLVEDSADSEHPRDSVTGASAVALDLRERIDDFGLDLKDILSRCYFRRLDQSIAIEAAVSGGADSLALVILAKVSGFDVIAHHVDHQIRPDSSLEADMVQEQLDPLGVHLIRHKVSVSPGPNLEERAREARYGVLPEDVSTGHTADDQVETVIYNLMRGAALKGLSGMELSKRHPILGVRKYETDAICSAVGLIPLSDPSNRDPKFVRNRVRNEVIPLLCDVAKRDVVPIIYRTALLLRQDHEAVSSLYDDFCPMTLEELRKGSSYLISMWLRDRIYRETALQLSWFHTQRCLEVVRGGPRSTSLPNDYILIRKSGVLKLILPTKDTVDLV</sequence>
<dbReference type="PANTHER" id="PTHR43033">
    <property type="entry name" value="TRNA(ILE)-LYSIDINE SYNTHASE-RELATED"/>
    <property type="match status" value="1"/>
</dbReference>
<reference evidence="9" key="1">
    <citation type="submission" date="2016-11" db="EMBL/GenBank/DDBJ databases">
        <authorList>
            <person name="Varghese N."/>
            <person name="Submissions S."/>
        </authorList>
    </citation>
    <scope>NUCLEOTIDE SEQUENCE [LARGE SCALE GENOMIC DNA]</scope>
    <source>
        <strain evidence="9">DSM 19514</strain>
    </source>
</reference>
<keyword evidence="6" id="KW-0963">Cytoplasm</keyword>
<evidence type="ECO:0000313" key="8">
    <source>
        <dbReference type="EMBL" id="SHE43946.1"/>
    </source>
</evidence>
<evidence type="ECO:0000256" key="5">
    <source>
        <dbReference type="ARBA" id="ARBA00048539"/>
    </source>
</evidence>
<dbReference type="GO" id="GO:0005737">
    <property type="term" value="C:cytoplasm"/>
    <property type="evidence" value="ECO:0007669"/>
    <property type="project" value="UniProtKB-SubCell"/>
</dbReference>
<accession>A0A1M4THN0</accession>
<evidence type="ECO:0000256" key="4">
    <source>
        <dbReference type="ARBA" id="ARBA00022840"/>
    </source>
</evidence>
<keyword evidence="4 6" id="KW-0067">ATP-binding</keyword>
<dbReference type="Gene3D" id="3.40.50.620">
    <property type="entry name" value="HUPs"/>
    <property type="match status" value="1"/>
</dbReference>
<keyword evidence="2 6" id="KW-0819">tRNA processing</keyword>
<dbReference type="EC" id="6.3.4.19" evidence="6"/>
<dbReference type="NCBIfam" id="TIGR02432">
    <property type="entry name" value="lysidine_TilS_N"/>
    <property type="match status" value="1"/>
</dbReference>
<comment type="similarity">
    <text evidence="6">Belongs to the tRNA(Ile)-lysidine synthase family.</text>
</comment>
<dbReference type="SUPFAM" id="SSF52402">
    <property type="entry name" value="Adenine nucleotide alpha hydrolases-like"/>
    <property type="match status" value="1"/>
</dbReference>
<proteinExistence type="inferred from homology"/>
<dbReference type="InterPro" id="IPR011063">
    <property type="entry name" value="TilS/TtcA_N"/>
</dbReference>
<dbReference type="STRING" id="1121881.SAMN02745225_00620"/>
<feature type="binding site" evidence="6">
    <location>
        <begin position="65"/>
        <end position="70"/>
    </location>
    <ligand>
        <name>ATP</name>
        <dbReference type="ChEBI" id="CHEBI:30616"/>
    </ligand>
</feature>
<dbReference type="GO" id="GO:0005524">
    <property type="term" value="F:ATP binding"/>
    <property type="evidence" value="ECO:0007669"/>
    <property type="project" value="UniProtKB-UniRule"/>
</dbReference>
<comment type="domain">
    <text evidence="6">The N-terminal region contains the highly conserved SGGXDS motif, predicted to be a P-loop motif involved in ATP binding.</text>
</comment>
<dbReference type="InterPro" id="IPR014729">
    <property type="entry name" value="Rossmann-like_a/b/a_fold"/>
</dbReference>